<gene>
    <name evidence="1" type="ORF">Vadar_001651</name>
</gene>
<protein>
    <submittedName>
        <fullName evidence="1">Uncharacterized protein</fullName>
    </submittedName>
</protein>
<organism evidence="1 2">
    <name type="scientific">Vaccinium darrowii</name>
    <dbReference type="NCBI Taxonomy" id="229202"/>
    <lineage>
        <taxon>Eukaryota</taxon>
        <taxon>Viridiplantae</taxon>
        <taxon>Streptophyta</taxon>
        <taxon>Embryophyta</taxon>
        <taxon>Tracheophyta</taxon>
        <taxon>Spermatophyta</taxon>
        <taxon>Magnoliopsida</taxon>
        <taxon>eudicotyledons</taxon>
        <taxon>Gunneridae</taxon>
        <taxon>Pentapetalae</taxon>
        <taxon>asterids</taxon>
        <taxon>Ericales</taxon>
        <taxon>Ericaceae</taxon>
        <taxon>Vaccinioideae</taxon>
        <taxon>Vaccinieae</taxon>
        <taxon>Vaccinium</taxon>
    </lineage>
</organism>
<evidence type="ECO:0000313" key="1">
    <source>
        <dbReference type="EMBL" id="KAH7845408.1"/>
    </source>
</evidence>
<accession>A0ACB7XVY4</accession>
<sequence length="468" mass="52117">MLLPLSNCNYRTFSLLPIPYFPNSLPKSQPPKFLLLRPSATTTNTTSSSVDTQTLPDSAIKRIADKLRSLGYVEEPSTNTLEPTTTTTTTTTNASSPGEVFIPLPTHLPKQRVGHTMDPSWTGEKKRKGEERVPTLAELTLPKEEVRRLRRIGIGIEMKKKLKVGKAGVTEGVVNGIHERWRNEEVVKILVEDVWSLNMQRTHDLLERKTGGLVVWRSGGIIALYRGANYKFPYFSSDPISTNDTSAASSPSSSMDHGVDVREESLSSDADATNCTTKNSSKKMPPPHLIQGVGSPNRVRFQLPGEAQLAEEVDRLLDGLGPRFTEWWGYDPVPVDADLLPAIVPGYRKPFRLLPYGVKPKLTNDELTILKRLGWPLPCHFVLGRNKNLQGLAASIVKLWEKSEIAKIAVKRGVENTNSERMAEELKWLTGGTLLSRDKEFIVFYRGKDFLPTAVSSAIERAQKICYS</sequence>
<proteinExistence type="predicted"/>
<comment type="caution">
    <text evidence="1">The sequence shown here is derived from an EMBL/GenBank/DDBJ whole genome shotgun (WGS) entry which is preliminary data.</text>
</comment>
<name>A0ACB7XVY4_9ERIC</name>
<reference evidence="1 2" key="1">
    <citation type="journal article" date="2021" name="Hortic Res">
        <title>High-quality reference genome and annotation aids understanding of berry development for evergreen blueberry (Vaccinium darrowii).</title>
        <authorList>
            <person name="Yu J."/>
            <person name="Hulse-Kemp A.M."/>
            <person name="Babiker E."/>
            <person name="Staton M."/>
        </authorList>
    </citation>
    <scope>NUCLEOTIDE SEQUENCE [LARGE SCALE GENOMIC DNA]</scope>
    <source>
        <strain evidence="2">cv. NJ 8807/NJ 8810</strain>
        <tissue evidence="1">Young leaf</tissue>
    </source>
</reference>
<dbReference type="Proteomes" id="UP000828048">
    <property type="component" value="Chromosome 5"/>
</dbReference>
<dbReference type="EMBL" id="CM037155">
    <property type="protein sequence ID" value="KAH7845408.1"/>
    <property type="molecule type" value="Genomic_DNA"/>
</dbReference>
<keyword evidence="2" id="KW-1185">Reference proteome</keyword>
<evidence type="ECO:0000313" key="2">
    <source>
        <dbReference type="Proteomes" id="UP000828048"/>
    </source>
</evidence>